<evidence type="ECO:0000256" key="1">
    <source>
        <dbReference type="SAM" id="SignalP"/>
    </source>
</evidence>
<name>A0AAW1TEY4_9CHLO</name>
<dbReference type="PANTHER" id="PTHR46706">
    <property type="entry name" value="PROTEIN QUA-1-RELATED"/>
    <property type="match status" value="1"/>
</dbReference>
<evidence type="ECO:0000313" key="4">
    <source>
        <dbReference type="Proteomes" id="UP001485043"/>
    </source>
</evidence>
<dbReference type="AlphaFoldDB" id="A0AAW1TEY4"/>
<dbReference type="GO" id="GO:0016539">
    <property type="term" value="P:intein-mediated protein splicing"/>
    <property type="evidence" value="ECO:0007669"/>
    <property type="project" value="InterPro"/>
</dbReference>
<dbReference type="PROSITE" id="PS50817">
    <property type="entry name" value="INTEIN_N_TER"/>
    <property type="match status" value="1"/>
</dbReference>
<dbReference type="InterPro" id="IPR001767">
    <property type="entry name" value="Hedgehog_Hint"/>
</dbReference>
<keyword evidence="1" id="KW-0732">Signal</keyword>
<protein>
    <recommendedName>
        <fullName evidence="2">Hint domain-containing protein</fullName>
    </recommendedName>
</protein>
<dbReference type="InterPro" id="IPR003587">
    <property type="entry name" value="Hint_dom_N"/>
</dbReference>
<comment type="caution">
    <text evidence="3">The sequence shown here is derived from an EMBL/GenBank/DDBJ whole genome shotgun (WGS) entry which is preliminary data.</text>
</comment>
<proteinExistence type="predicted"/>
<dbReference type="InterPro" id="IPR006141">
    <property type="entry name" value="Intein_N"/>
</dbReference>
<reference evidence="3 4" key="1">
    <citation type="journal article" date="2024" name="Nat. Commun.">
        <title>Phylogenomics reveals the evolutionary origins of lichenization in chlorophyte algae.</title>
        <authorList>
            <person name="Puginier C."/>
            <person name="Libourel C."/>
            <person name="Otte J."/>
            <person name="Skaloud P."/>
            <person name="Haon M."/>
            <person name="Grisel S."/>
            <person name="Petersen M."/>
            <person name="Berrin J.G."/>
            <person name="Delaux P.M."/>
            <person name="Dal Grande F."/>
            <person name="Keller J."/>
        </authorList>
    </citation>
    <scope>NUCLEOTIDE SEQUENCE [LARGE SCALE GENOMIC DNA]</scope>
    <source>
        <strain evidence="3 4">SAG 2523</strain>
    </source>
</reference>
<dbReference type="Pfam" id="PF01079">
    <property type="entry name" value="Hint"/>
    <property type="match status" value="1"/>
</dbReference>
<dbReference type="Gene3D" id="2.170.16.10">
    <property type="entry name" value="Hedgehog/Intein (Hint) domain"/>
    <property type="match status" value="1"/>
</dbReference>
<feature type="domain" description="Hint" evidence="2">
    <location>
        <begin position="66"/>
        <end position="167"/>
    </location>
</feature>
<dbReference type="SUPFAM" id="SSF51294">
    <property type="entry name" value="Hedgehog/intein (Hint) domain"/>
    <property type="match status" value="1"/>
</dbReference>
<feature type="chain" id="PRO_5043934775" description="Hint domain-containing protein" evidence="1">
    <location>
        <begin position="26"/>
        <end position="265"/>
    </location>
</feature>
<evidence type="ECO:0000259" key="2">
    <source>
        <dbReference type="SMART" id="SM00306"/>
    </source>
</evidence>
<keyword evidence="4" id="KW-1185">Reference proteome</keyword>
<feature type="signal peptide" evidence="1">
    <location>
        <begin position="1"/>
        <end position="25"/>
    </location>
</feature>
<dbReference type="InterPro" id="IPR036844">
    <property type="entry name" value="Hint_dom_sf"/>
</dbReference>
<dbReference type="InterPro" id="IPR052140">
    <property type="entry name" value="Dev_Signal_Hedgehog-like"/>
</dbReference>
<dbReference type="Proteomes" id="UP001485043">
    <property type="component" value="Unassembled WGS sequence"/>
</dbReference>
<dbReference type="CDD" id="cd00081">
    <property type="entry name" value="Hint"/>
    <property type="match status" value="1"/>
</dbReference>
<dbReference type="EMBL" id="JALJOV010000030">
    <property type="protein sequence ID" value="KAK9868421.1"/>
    <property type="molecule type" value="Genomic_DNA"/>
</dbReference>
<organism evidence="3 4">
    <name type="scientific">Apatococcus fuscideae</name>
    <dbReference type="NCBI Taxonomy" id="2026836"/>
    <lineage>
        <taxon>Eukaryota</taxon>
        <taxon>Viridiplantae</taxon>
        <taxon>Chlorophyta</taxon>
        <taxon>core chlorophytes</taxon>
        <taxon>Trebouxiophyceae</taxon>
        <taxon>Chlorellales</taxon>
        <taxon>Chlorellaceae</taxon>
        <taxon>Apatococcus</taxon>
    </lineage>
</organism>
<dbReference type="SMART" id="SM00306">
    <property type="entry name" value="HintN"/>
    <property type="match status" value="1"/>
</dbReference>
<dbReference type="GO" id="GO:0016540">
    <property type="term" value="P:protein autoprocessing"/>
    <property type="evidence" value="ECO:0007669"/>
    <property type="project" value="InterPro"/>
</dbReference>
<evidence type="ECO:0000313" key="3">
    <source>
        <dbReference type="EMBL" id="KAK9868421.1"/>
    </source>
</evidence>
<sequence length="265" mass="27771">MVSPSLQKVLACSCAVLLLACSVQAGSSRKLPYPAASNAADFQQDPTTYPVGTDLTSTPKHYVTPSACFPSGAEVQTPEGSKPIQSLRLGDKVLTVQPLGKAAFEEVFMFSHQDAKQVSTFATLTTASGKTISATPGHYLWAQKPGQEAQLTRAGDVQVGDDLFELEGSHTVSRTVVEATRITRSGLYNPHTASGSLVVDGIAATVVTDFLPASMALHTAVTLPARALYHLLPLSVAETLNSAILAGIPSIDVNSLRALVTPIKA</sequence>
<dbReference type="PANTHER" id="PTHR46706:SF12">
    <property type="entry name" value="PROTEIN QUA-1-RELATED"/>
    <property type="match status" value="1"/>
</dbReference>
<accession>A0AAW1TEY4</accession>
<gene>
    <name evidence="3" type="ORF">WJX84_010669</name>
</gene>